<comment type="caution">
    <text evidence="2">The sequence shown here is derived from an EMBL/GenBank/DDBJ whole genome shotgun (WGS) entry which is preliminary data.</text>
</comment>
<evidence type="ECO:0008006" key="4">
    <source>
        <dbReference type="Google" id="ProtNLM"/>
    </source>
</evidence>
<accession>A0A9N7U346</accession>
<dbReference type="Proteomes" id="UP001153269">
    <property type="component" value="Unassembled WGS sequence"/>
</dbReference>
<dbReference type="AlphaFoldDB" id="A0A9N7U346"/>
<dbReference type="EMBL" id="CADEAL010000616">
    <property type="protein sequence ID" value="CAB1422864.1"/>
    <property type="molecule type" value="Genomic_DNA"/>
</dbReference>
<feature type="region of interest" description="Disordered" evidence="1">
    <location>
        <begin position="75"/>
        <end position="100"/>
    </location>
</feature>
<feature type="compositionally biased region" description="Basic and acidic residues" evidence="1">
    <location>
        <begin position="220"/>
        <end position="234"/>
    </location>
</feature>
<feature type="compositionally biased region" description="Pro residues" evidence="1">
    <location>
        <begin position="82"/>
        <end position="97"/>
    </location>
</feature>
<sequence>MGEMQHQRNVDPKWHRGTPDFQSYYRFYNSIGHIEGIYEIDRIRLLYQQMRHLELTYGPDASSYQNMLGVQTTTAAPTTTTLPPPPPPPTTPAPTPDPLENAERIYLCNPRDPLCKPAIVYLPTGAVPVLCDPRRNPACRPKTEEEIKATAPPPPPPAPKKPAPPPPAPQKSAPPPSLPPPPVIAAKGMEYDCDPYWDPDCLIDHPPRPIQETSAPEAPAEEKVVIEEEAKAEESAPAEPNIEENPEPHFDPYDFKRDLYDPFKYANPAPEE</sequence>
<evidence type="ECO:0000313" key="2">
    <source>
        <dbReference type="EMBL" id="CAB1422864.1"/>
    </source>
</evidence>
<protein>
    <recommendedName>
        <fullName evidence="4">Actinodin3</fullName>
    </recommendedName>
</protein>
<proteinExistence type="predicted"/>
<gene>
    <name evidence="2" type="ORF">PLEPLA_LOCUS10782</name>
</gene>
<feature type="region of interest" description="Disordered" evidence="1">
    <location>
        <begin position="139"/>
        <end position="272"/>
    </location>
</feature>
<evidence type="ECO:0000256" key="1">
    <source>
        <dbReference type="SAM" id="MobiDB-lite"/>
    </source>
</evidence>
<feature type="compositionally biased region" description="Pro residues" evidence="1">
    <location>
        <begin position="151"/>
        <end position="183"/>
    </location>
</feature>
<keyword evidence="3" id="KW-1185">Reference proteome</keyword>
<name>A0A9N7U346_PLEPL</name>
<reference evidence="2" key="1">
    <citation type="submission" date="2020-03" db="EMBL/GenBank/DDBJ databases">
        <authorList>
            <person name="Weist P."/>
        </authorList>
    </citation>
    <scope>NUCLEOTIDE SEQUENCE</scope>
</reference>
<evidence type="ECO:0000313" key="3">
    <source>
        <dbReference type="Proteomes" id="UP001153269"/>
    </source>
</evidence>
<dbReference type="PRINTS" id="PR01217">
    <property type="entry name" value="PRICHEXTENSN"/>
</dbReference>
<organism evidence="2 3">
    <name type="scientific">Pleuronectes platessa</name>
    <name type="common">European plaice</name>
    <dbReference type="NCBI Taxonomy" id="8262"/>
    <lineage>
        <taxon>Eukaryota</taxon>
        <taxon>Metazoa</taxon>
        <taxon>Chordata</taxon>
        <taxon>Craniata</taxon>
        <taxon>Vertebrata</taxon>
        <taxon>Euteleostomi</taxon>
        <taxon>Actinopterygii</taxon>
        <taxon>Neopterygii</taxon>
        <taxon>Teleostei</taxon>
        <taxon>Neoteleostei</taxon>
        <taxon>Acanthomorphata</taxon>
        <taxon>Carangaria</taxon>
        <taxon>Pleuronectiformes</taxon>
        <taxon>Pleuronectoidei</taxon>
        <taxon>Pleuronectidae</taxon>
        <taxon>Pleuronectes</taxon>
    </lineage>
</organism>
<feature type="compositionally biased region" description="Basic and acidic residues" evidence="1">
    <location>
        <begin position="246"/>
        <end position="261"/>
    </location>
</feature>